<accession>A0A0H4T3T0</accession>
<dbReference type="EMBL" id="KT006999">
    <property type="protein sequence ID" value="AKQ02361.1"/>
    <property type="molecule type" value="Genomic_DNA"/>
</dbReference>
<name>A0A0H4T3T0_9BACT</name>
<dbReference type="InterPro" id="IPR003607">
    <property type="entry name" value="HD/PDEase_dom"/>
</dbReference>
<dbReference type="Pfam" id="PF01966">
    <property type="entry name" value="HD"/>
    <property type="match status" value="1"/>
</dbReference>
<sequence length="219" mass="25702">MKISEIYEKYNIMPYLQEHMLRVAGVASMICNNLNKSVNEELIFSACLLHDIGNIVKERAELNYKLHPNYFNKEVEKEWRKIREEFIRNYGKDDYIATYKILNEIGVEENIFNLIKSIEFAKMSLVASGNNYEQKICLYSDARIAPEQATTLENRLSEVKDRYIKNKGVTEDFFENLSNGARAIEKQIFDHCKIRSEDITEEQVKPLTEVLRNFDIHTC</sequence>
<evidence type="ECO:0000313" key="2">
    <source>
        <dbReference type="EMBL" id="AKQ02361.1"/>
    </source>
</evidence>
<organism evidence="2">
    <name type="scientific">uncultured Microgenomates bacterium Rifle_16ft_4_minimus_37633</name>
    <dbReference type="NCBI Taxonomy" id="1665114"/>
    <lineage>
        <taxon>Bacteria</taxon>
        <taxon>Candidatus Microgenomatota</taxon>
        <taxon>environmental samples</taxon>
    </lineage>
</organism>
<dbReference type="SUPFAM" id="SSF109604">
    <property type="entry name" value="HD-domain/PDEase-like"/>
    <property type="match status" value="1"/>
</dbReference>
<dbReference type="InterPro" id="IPR006674">
    <property type="entry name" value="HD_domain"/>
</dbReference>
<dbReference type="AlphaFoldDB" id="A0A0H4T3T0"/>
<protein>
    <submittedName>
        <fullName evidence="2">Seg</fullName>
    </submittedName>
</protein>
<proteinExistence type="predicted"/>
<feature type="domain" description="HD" evidence="1">
    <location>
        <begin position="18"/>
        <end position="117"/>
    </location>
</feature>
<dbReference type="Gene3D" id="1.10.3210.10">
    <property type="entry name" value="Hypothetical protein af1432"/>
    <property type="match status" value="1"/>
</dbReference>
<reference evidence="2" key="1">
    <citation type="journal article" date="2015" name="ISME J.">
        <title>Aquifer environment selects for microbial species cohorts in sediment and groundwater.</title>
        <authorList>
            <person name="Hug L.A."/>
            <person name="Thomas B.C."/>
            <person name="Brown C.T."/>
            <person name="Frischkorn K.R."/>
            <person name="Williams K.H."/>
            <person name="Tringe S.G."/>
            <person name="Banfield J.F."/>
        </authorList>
    </citation>
    <scope>NUCLEOTIDE SEQUENCE</scope>
</reference>
<dbReference type="CDD" id="cd00077">
    <property type="entry name" value="HDc"/>
    <property type="match status" value="1"/>
</dbReference>
<evidence type="ECO:0000259" key="1">
    <source>
        <dbReference type="Pfam" id="PF01966"/>
    </source>
</evidence>